<organism evidence="2 3">
    <name type="scientific">Ligilactobacillus salivarius</name>
    <dbReference type="NCBI Taxonomy" id="1624"/>
    <lineage>
        <taxon>Bacteria</taxon>
        <taxon>Bacillati</taxon>
        <taxon>Bacillota</taxon>
        <taxon>Bacilli</taxon>
        <taxon>Lactobacillales</taxon>
        <taxon>Lactobacillaceae</taxon>
        <taxon>Ligilactobacillus</taxon>
    </lineage>
</organism>
<evidence type="ECO:0000313" key="2">
    <source>
        <dbReference type="EMBL" id="OQQ83009.1"/>
    </source>
</evidence>
<accession>A0A1V9QQE3</accession>
<dbReference type="EMBL" id="NBEB01000061">
    <property type="protein sequence ID" value="OQQ83009.1"/>
    <property type="molecule type" value="Genomic_DNA"/>
</dbReference>
<comment type="caution">
    <text evidence="2">The sequence shown here is derived from an EMBL/GenBank/DDBJ whole genome shotgun (WGS) entry which is preliminary data.</text>
</comment>
<proteinExistence type="predicted"/>
<protein>
    <recommendedName>
        <fullName evidence="1">Anti-bacteriophage protein A/HamA C-terminal domain-containing protein</fullName>
    </recommendedName>
</protein>
<name>A0A1V9QQE3_9LACO</name>
<sequence>MVVNRFKILVQALKPLSEIDEAITVEEAVKVVFKQYTKNWNENSYGNSNYKKLYYQGLNHSAVQKIDASIIDEDKLKNFINMASDNQKESMSIYLRDSLGLKEDIKTSSLAYFCVNLMSELMEESKYKKTLEKQKKPTGNSEPNKAEDIGLTIKDEKGIFDKTFNQIKEIKLSYKNSGMRAFALLPVSGMYSHKNLIKLLRKNLARYIFSRKNRAESDDLEELTAEATSELRDFVRECNPQTLLGELLIYIFLEHCEKAPKIFTKAEFYKERKSIRQKSIFLREDNGGWQLIVGAANLNETMEVAISEALKECEELKNKSDFGGGSYSTRFFQSSDLNNRFSTEQIKKIESIMFPSPDVQESPIRVESYGIFLGYQADNLDDDESLENRLKKDAEKAVGMISDSIGGYGLGNHPIYVYLLPFKNLKCESDRIIDKLVGR</sequence>
<dbReference type="Proteomes" id="UP000192638">
    <property type="component" value="Unassembled WGS sequence"/>
</dbReference>
<evidence type="ECO:0000259" key="1">
    <source>
        <dbReference type="Pfam" id="PF08878"/>
    </source>
</evidence>
<evidence type="ECO:0000313" key="3">
    <source>
        <dbReference type="Proteomes" id="UP000192638"/>
    </source>
</evidence>
<feature type="domain" description="Anti-bacteriophage protein A/HamA C-terminal" evidence="1">
    <location>
        <begin position="161"/>
        <end position="435"/>
    </location>
</feature>
<dbReference type="Pfam" id="PF08878">
    <property type="entry name" value="HamA"/>
    <property type="match status" value="1"/>
</dbReference>
<dbReference type="RefSeq" id="WP_081530724.1">
    <property type="nucleotide sequence ID" value="NZ_NBEB01000061.1"/>
</dbReference>
<gene>
    <name evidence="2" type="ORF">B6U60_06585</name>
</gene>
<dbReference type="InterPro" id="IPR014976">
    <property type="entry name" value="AbpA_HamA_C"/>
</dbReference>
<dbReference type="AlphaFoldDB" id="A0A1V9QQE3"/>
<reference evidence="2 3" key="1">
    <citation type="submission" date="2017-03" db="EMBL/GenBank/DDBJ databases">
        <title>Phylogenomics and comparative genomics of Lactobacillus salivarius, a mammalian gut commensal.</title>
        <authorList>
            <person name="Harris H.M."/>
        </authorList>
    </citation>
    <scope>NUCLEOTIDE SEQUENCE [LARGE SCALE GENOMIC DNA]</scope>
    <source>
        <strain evidence="2 3">LMG 14477</strain>
    </source>
</reference>